<feature type="domain" description="Bacterial sugar transferase" evidence="4">
    <location>
        <begin position="130"/>
        <end position="317"/>
    </location>
</feature>
<gene>
    <name evidence="5" type="ORF">E6K72_06015</name>
</gene>
<keyword evidence="5" id="KW-0808">Transferase</keyword>
<dbReference type="PANTHER" id="PTHR30576">
    <property type="entry name" value="COLANIC BIOSYNTHESIS UDP-GLUCOSE LIPID CARRIER TRANSFERASE"/>
    <property type="match status" value="1"/>
</dbReference>
<dbReference type="AlphaFoldDB" id="A0A538SWI7"/>
<organism evidence="5 6">
    <name type="scientific">Eiseniibacteriota bacterium</name>
    <dbReference type="NCBI Taxonomy" id="2212470"/>
    <lineage>
        <taxon>Bacteria</taxon>
        <taxon>Candidatus Eiseniibacteriota</taxon>
    </lineage>
</organism>
<proteinExistence type="inferred from homology"/>
<keyword evidence="3" id="KW-0812">Transmembrane</keyword>
<evidence type="ECO:0000256" key="3">
    <source>
        <dbReference type="SAM" id="Phobius"/>
    </source>
</evidence>
<keyword evidence="3" id="KW-1133">Transmembrane helix</keyword>
<evidence type="ECO:0000256" key="1">
    <source>
        <dbReference type="ARBA" id="ARBA00006464"/>
    </source>
</evidence>
<comment type="similarity">
    <text evidence="1">Belongs to the bacterial sugar transferase family.</text>
</comment>
<dbReference type="PANTHER" id="PTHR30576:SF10">
    <property type="entry name" value="SLL5057 PROTEIN"/>
    <property type="match status" value="1"/>
</dbReference>
<protein>
    <submittedName>
        <fullName evidence="5">Sugar transferase</fullName>
    </submittedName>
</protein>
<evidence type="ECO:0000256" key="2">
    <source>
        <dbReference type="SAM" id="MobiDB-lite"/>
    </source>
</evidence>
<evidence type="ECO:0000259" key="4">
    <source>
        <dbReference type="Pfam" id="PF02397"/>
    </source>
</evidence>
<dbReference type="Pfam" id="PF02397">
    <property type="entry name" value="Bac_transf"/>
    <property type="match status" value="1"/>
</dbReference>
<evidence type="ECO:0000313" key="5">
    <source>
        <dbReference type="EMBL" id="TMQ55715.1"/>
    </source>
</evidence>
<feature type="region of interest" description="Disordered" evidence="2">
    <location>
        <begin position="1"/>
        <end position="78"/>
    </location>
</feature>
<accession>A0A538SWI7</accession>
<dbReference type="Proteomes" id="UP000317716">
    <property type="component" value="Unassembled WGS sequence"/>
</dbReference>
<dbReference type="GO" id="GO:0016780">
    <property type="term" value="F:phosphotransferase activity, for other substituted phosphate groups"/>
    <property type="evidence" value="ECO:0007669"/>
    <property type="project" value="TreeGrafter"/>
</dbReference>
<evidence type="ECO:0000313" key="6">
    <source>
        <dbReference type="Proteomes" id="UP000317716"/>
    </source>
</evidence>
<sequence length="323" mass="35477">MDQARTLSREEASSRRFSRATQHRVAAMEPDNLATPGDDWTARATMPAPGNPIVTAPTNGHAGTAAPVGPRTEPKGNGSATAVANGNGGYLSHTLAQAWLAAEASAATSSATVVELHLRSAQSFYLRAGKRLLDAIGATLALVITSPILVLAALAIKLESRGPVLYRSTRIGRDGRPFTFLKLRSMVHGADQHRHRLSHLNECDGPVFKINRDPRVTRVGRFLRVTSIDEIPQFVNVILGQMSLVGPRPPIPEEVAQYEPWQLRRLDVRPGITCLWQISGRSRIGFQEWMRLDLEYIRRQSFALDLNILVRTIPAVLSREGAY</sequence>
<dbReference type="EMBL" id="VBOS01000201">
    <property type="protein sequence ID" value="TMQ55715.1"/>
    <property type="molecule type" value="Genomic_DNA"/>
</dbReference>
<name>A0A538SWI7_UNCEI</name>
<feature type="transmembrane region" description="Helical" evidence="3">
    <location>
        <begin position="132"/>
        <end position="156"/>
    </location>
</feature>
<dbReference type="InterPro" id="IPR003362">
    <property type="entry name" value="Bact_transf"/>
</dbReference>
<reference evidence="5 6" key="1">
    <citation type="journal article" date="2019" name="Nat. Microbiol.">
        <title>Mediterranean grassland soil C-N compound turnover is dependent on rainfall and depth, and is mediated by genomically divergent microorganisms.</title>
        <authorList>
            <person name="Diamond S."/>
            <person name="Andeer P.F."/>
            <person name="Li Z."/>
            <person name="Crits-Christoph A."/>
            <person name="Burstein D."/>
            <person name="Anantharaman K."/>
            <person name="Lane K.R."/>
            <person name="Thomas B.C."/>
            <person name="Pan C."/>
            <person name="Northen T.R."/>
            <person name="Banfield J.F."/>
        </authorList>
    </citation>
    <scope>NUCLEOTIDE SEQUENCE [LARGE SCALE GENOMIC DNA]</scope>
    <source>
        <strain evidence="5">WS_2</strain>
    </source>
</reference>
<keyword evidence="3" id="KW-0472">Membrane</keyword>
<comment type="caution">
    <text evidence="5">The sequence shown here is derived from an EMBL/GenBank/DDBJ whole genome shotgun (WGS) entry which is preliminary data.</text>
</comment>